<evidence type="ECO:0000313" key="2">
    <source>
        <dbReference type="Proteomes" id="UP001243375"/>
    </source>
</evidence>
<name>A0ACC2XFC8_9TREE</name>
<protein>
    <submittedName>
        <fullName evidence="1">Intercellular trafficking and secretion</fullName>
    </submittedName>
</protein>
<dbReference type="Proteomes" id="UP001243375">
    <property type="component" value="Unassembled WGS sequence"/>
</dbReference>
<gene>
    <name evidence="1" type="primary">SNX4</name>
    <name evidence="1" type="ORF">QFC22_002357</name>
</gene>
<sequence length="480" mass="55072">MSTAGDHHPDDGFTSITWDQPPTSQHDPIGVYANNERPPLPESVPSSVDRAENRPMAMEGASREGEHTMPNWGGKWMAIQVREPTKEHEGSKEMFVSYAVRTITNLSGFPTTPVTVRRRFQDFVFLRDHLTRLFPACVVPPIPDKHRLEYIKGDRFSLEFIKQRRLDLQYFMDRLARHPTLQRSQLVNDFLQSTQWSVAMHKHLSTPSPDGRPSLLDNISDSLVNAFTKVRKPDERFIEMRESIDKYEEAMNGIDRLIAKERSRTEDLAQDYVDLAASYQGLGYLESGITEPLNRFAEKMLDFSTLLKELDSKTVEPFLSHCHSLVQYSQAHKSVIKLRDQKQLDFEELSAYLSAVVAERDRLAALNTGHSGAPVGISTFLRDKVDQLRGTDDIHTRRERIRKLDIKIKELQDAVTGAHETSTEFSEEIIKEHNIFELSKQAEMKEMMGAYADGQIEMHQRAIDDWDRIIPLLQKIKVDV</sequence>
<organism evidence="1 2">
    <name type="scientific">Naganishia vaughanmartiniae</name>
    <dbReference type="NCBI Taxonomy" id="1424756"/>
    <lineage>
        <taxon>Eukaryota</taxon>
        <taxon>Fungi</taxon>
        <taxon>Dikarya</taxon>
        <taxon>Basidiomycota</taxon>
        <taxon>Agaricomycotina</taxon>
        <taxon>Tremellomycetes</taxon>
        <taxon>Filobasidiales</taxon>
        <taxon>Filobasidiaceae</taxon>
        <taxon>Naganishia</taxon>
    </lineage>
</organism>
<accession>A0ACC2XFC8</accession>
<reference evidence="1" key="1">
    <citation type="submission" date="2023-04" db="EMBL/GenBank/DDBJ databases">
        <title>Draft Genome sequencing of Naganishia species isolated from polar environments using Oxford Nanopore Technology.</title>
        <authorList>
            <person name="Leo P."/>
            <person name="Venkateswaran K."/>
        </authorList>
    </citation>
    <scope>NUCLEOTIDE SEQUENCE</scope>
    <source>
        <strain evidence="1">MNA-CCFEE 5425</strain>
    </source>
</reference>
<proteinExistence type="predicted"/>
<keyword evidence="2" id="KW-1185">Reference proteome</keyword>
<dbReference type="EMBL" id="JASBWU010000005">
    <property type="protein sequence ID" value="KAJ9121736.1"/>
    <property type="molecule type" value="Genomic_DNA"/>
</dbReference>
<evidence type="ECO:0000313" key="1">
    <source>
        <dbReference type="EMBL" id="KAJ9121736.1"/>
    </source>
</evidence>
<comment type="caution">
    <text evidence="1">The sequence shown here is derived from an EMBL/GenBank/DDBJ whole genome shotgun (WGS) entry which is preliminary data.</text>
</comment>